<keyword evidence="1" id="KW-0963">Cytoplasm</keyword>
<dbReference type="EMBL" id="NCQP01000002">
    <property type="protein sequence ID" value="OWJ54884.1"/>
    <property type="molecule type" value="Genomic_DNA"/>
</dbReference>
<dbReference type="GO" id="GO:0005737">
    <property type="term" value="C:cytoplasm"/>
    <property type="evidence" value="ECO:0007669"/>
    <property type="project" value="TreeGrafter"/>
</dbReference>
<dbReference type="PANTHER" id="PTHR23245:SF36">
    <property type="entry name" value="TRNA (GUANINE(37)-N1)-METHYLTRANSFERASE"/>
    <property type="match status" value="1"/>
</dbReference>
<dbReference type="GO" id="GO:0002939">
    <property type="term" value="P:tRNA N1-guanine methylation"/>
    <property type="evidence" value="ECO:0007669"/>
    <property type="project" value="TreeGrafter"/>
</dbReference>
<dbReference type="InterPro" id="IPR056744">
    <property type="entry name" value="TRM5/TYW2-like_N"/>
</dbReference>
<gene>
    <name evidence="7" type="ORF">Pdsh_04010</name>
</gene>
<protein>
    <submittedName>
        <fullName evidence="7">SAM-dependent methyltransferase</fullName>
    </submittedName>
</protein>
<accession>A0A211YPN1</accession>
<evidence type="ECO:0000259" key="6">
    <source>
        <dbReference type="PROSITE" id="PS51684"/>
    </source>
</evidence>
<feature type="domain" description="SAM-dependent methyltransferase TRM5/TYW2-type" evidence="6">
    <location>
        <begin position="99"/>
        <end position="341"/>
    </location>
</feature>
<organism evidence="7 8">
    <name type="scientific">Pyrodictium delaneyi</name>
    <dbReference type="NCBI Taxonomy" id="1273541"/>
    <lineage>
        <taxon>Archaea</taxon>
        <taxon>Thermoproteota</taxon>
        <taxon>Thermoprotei</taxon>
        <taxon>Desulfurococcales</taxon>
        <taxon>Pyrodictiaceae</taxon>
        <taxon>Pyrodictium</taxon>
    </lineage>
</organism>
<evidence type="ECO:0000256" key="3">
    <source>
        <dbReference type="ARBA" id="ARBA00022679"/>
    </source>
</evidence>
<dbReference type="Gene3D" id="3.40.50.150">
    <property type="entry name" value="Vaccinia Virus protein VP39"/>
    <property type="match status" value="1"/>
</dbReference>
<dbReference type="Proteomes" id="UP000196694">
    <property type="component" value="Unassembled WGS sequence"/>
</dbReference>
<dbReference type="Pfam" id="PF25133">
    <property type="entry name" value="TYW2_N_2"/>
    <property type="match status" value="1"/>
</dbReference>
<keyword evidence="3 7" id="KW-0808">Transferase</keyword>
<dbReference type="PROSITE" id="PS51684">
    <property type="entry name" value="SAM_MT_TRM5_TYW2"/>
    <property type="match status" value="1"/>
</dbReference>
<keyword evidence="8" id="KW-1185">Reference proteome</keyword>
<evidence type="ECO:0000256" key="1">
    <source>
        <dbReference type="ARBA" id="ARBA00022490"/>
    </source>
</evidence>
<keyword evidence="5" id="KW-0819">tRNA processing</keyword>
<dbReference type="GO" id="GO:0008175">
    <property type="term" value="F:tRNA methyltransferase activity"/>
    <property type="evidence" value="ECO:0007669"/>
    <property type="project" value="TreeGrafter"/>
</dbReference>
<sequence>MATNRGMDGSPVPCLCLVTGRRCGEAARRLLRDSQLAAGQRRPVKQYCTRLGLPVFAAEAGTEELKLLRDRLLSVCGGLVEVVECLCTAREQRRPPVSYVIVGRVAIVSLDERLAGREREVAEELLRTVPGITAVYGKEATVGEYRAQKLVHLAGERLEETIHVEHGLRIPVPLGRVYINPRLATEHRRVAEMITGDDIVLDMFSGVGGFSLVASALGRGRLIVANDANPWAVTSLLRAMEMNRSKLKTPIIAMCSDARRLPELLRPVFTRIIMNLPHSAVDFIPVARRLCSPRGCVLHVYTVASSPEEALARVPGGSSVTHVLDYAPHRFIYRVDVVVRGEDEVEG</sequence>
<dbReference type="RefSeq" id="WP_055410235.1">
    <property type="nucleotide sequence ID" value="NZ_CP013011.1"/>
</dbReference>
<keyword evidence="4" id="KW-0949">S-adenosyl-L-methionine</keyword>
<evidence type="ECO:0000256" key="4">
    <source>
        <dbReference type="ARBA" id="ARBA00022691"/>
    </source>
</evidence>
<reference evidence="7 8" key="1">
    <citation type="submission" date="2017-05" db="EMBL/GenBank/DDBJ databases">
        <title>The draft genome of the hyperthermophilic archaeon 'Pyrodictium delaneyi strain Hulk', an iron and nitrate reducer, reveals the capacity for sulfate reduction.</title>
        <authorList>
            <person name="Demey L.M."/>
            <person name="Miller C."/>
            <person name="Manzella M."/>
            <person name="Reguera G."/>
            <person name="Kashefi K."/>
        </authorList>
    </citation>
    <scope>NUCLEOTIDE SEQUENCE [LARGE SCALE GENOMIC DNA]</scope>
    <source>
        <strain evidence="7 8">Hulk</strain>
    </source>
</reference>
<name>A0A211YPN1_9CREN</name>
<dbReference type="InterPro" id="IPR029063">
    <property type="entry name" value="SAM-dependent_MTases_sf"/>
</dbReference>
<dbReference type="Pfam" id="PF02475">
    <property type="entry name" value="TRM5-TYW2_MTfase"/>
    <property type="match status" value="1"/>
</dbReference>
<evidence type="ECO:0000313" key="7">
    <source>
        <dbReference type="EMBL" id="OWJ54884.1"/>
    </source>
</evidence>
<dbReference type="SUPFAM" id="SSF53335">
    <property type="entry name" value="S-adenosyl-L-methionine-dependent methyltransferases"/>
    <property type="match status" value="1"/>
</dbReference>
<dbReference type="OrthoDB" id="8079at2157"/>
<evidence type="ECO:0000256" key="2">
    <source>
        <dbReference type="ARBA" id="ARBA00022603"/>
    </source>
</evidence>
<proteinExistence type="predicted"/>
<keyword evidence="2 7" id="KW-0489">Methyltransferase</keyword>
<dbReference type="GeneID" id="26100218"/>
<dbReference type="PANTHER" id="PTHR23245">
    <property type="entry name" value="TRNA METHYLTRANSFERASE"/>
    <property type="match status" value="1"/>
</dbReference>
<dbReference type="Gene3D" id="3.30.300.110">
    <property type="entry name" value="Met-10+ protein-like domains"/>
    <property type="match status" value="1"/>
</dbReference>
<evidence type="ECO:0000256" key="5">
    <source>
        <dbReference type="ARBA" id="ARBA00022694"/>
    </source>
</evidence>
<dbReference type="CDD" id="cd02440">
    <property type="entry name" value="AdoMet_MTases"/>
    <property type="match status" value="1"/>
</dbReference>
<dbReference type="InterPro" id="IPR030382">
    <property type="entry name" value="MeTrfase_TRM5/TYW2"/>
</dbReference>
<comment type="caution">
    <text evidence="7">The sequence shown here is derived from an EMBL/GenBank/DDBJ whole genome shotgun (WGS) entry which is preliminary data.</text>
</comment>
<evidence type="ECO:0000313" key="8">
    <source>
        <dbReference type="Proteomes" id="UP000196694"/>
    </source>
</evidence>
<dbReference type="AlphaFoldDB" id="A0A211YPN1"/>
<dbReference type="InterPro" id="IPR056743">
    <property type="entry name" value="TRM5-TYW2-like_MTfase"/>
</dbReference>